<organism evidence="2 3">
    <name type="scientific">Tritrichomonas musculus</name>
    <dbReference type="NCBI Taxonomy" id="1915356"/>
    <lineage>
        <taxon>Eukaryota</taxon>
        <taxon>Metamonada</taxon>
        <taxon>Parabasalia</taxon>
        <taxon>Tritrichomonadida</taxon>
        <taxon>Tritrichomonadidae</taxon>
        <taxon>Tritrichomonas</taxon>
    </lineage>
</organism>
<dbReference type="Pfam" id="PF02450">
    <property type="entry name" value="LCAT"/>
    <property type="match status" value="1"/>
</dbReference>
<feature type="chain" id="PRO_5046105860" description="Lecithin:cholesterol acyltransferase family protein" evidence="1">
    <location>
        <begin position="22"/>
        <end position="408"/>
    </location>
</feature>
<reference evidence="2 3" key="1">
    <citation type="submission" date="2024-04" db="EMBL/GenBank/DDBJ databases">
        <title>Tritrichomonas musculus Genome.</title>
        <authorList>
            <person name="Alves-Ferreira E."/>
            <person name="Grigg M."/>
            <person name="Lorenzi H."/>
            <person name="Galac M."/>
        </authorList>
    </citation>
    <scope>NUCLEOTIDE SEQUENCE [LARGE SCALE GENOMIC DNA]</scope>
    <source>
        <strain evidence="2 3">EAF2021</strain>
    </source>
</reference>
<evidence type="ECO:0000256" key="1">
    <source>
        <dbReference type="SAM" id="SignalP"/>
    </source>
</evidence>
<keyword evidence="1" id="KW-0732">Signal</keyword>
<protein>
    <recommendedName>
        <fullName evidence="4">Lecithin:cholesterol acyltransferase family protein</fullName>
    </recommendedName>
</protein>
<keyword evidence="3" id="KW-1185">Reference proteome</keyword>
<gene>
    <name evidence="2" type="ORF">M9Y10_007899</name>
</gene>
<name>A0ABR2J3N7_9EUKA</name>
<accession>A0ABR2J3N7</accession>
<dbReference type="InterPro" id="IPR029058">
    <property type="entry name" value="AB_hydrolase_fold"/>
</dbReference>
<sequence length="408" mass="46974">MILFHSYSIFSFLLFITLTNARKPVFLVPGLMASRLHGNVTRKPHWYCSKIVDDDVWVNDLLVVPPLHNCLLEYIGLHWNNETNEVTEKEGVSIKPVDFGGLEGIAYVDEFEHDLHFAATYGPLADVLKARGYVEKESLFGIPYDWRYGMAHPDTFWNQVKELVEIAYTKNNNEKVILVGHSMGSIFINYFCMTKMTKEWRDKYIDSAFLIAPSMGGSYLSFTTILTKMIPFLQIIGEFPDSAQKLGGVDIHIPNYVIFGDRPLYTNKNGKNYFARDLKQALIDEGIFSSDPSIEKIYELNEDWPTRIPTPFDFPCSIVYNTALETLVSLDRSNGNDRYSYGLGDLMVNAEGIEYLCNNWNTTYKVDCLNLQHILPSANHLSIVWQNETMNYLFDHMDNDEWKKLRNL</sequence>
<comment type="caution">
    <text evidence="2">The sequence shown here is derived from an EMBL/GenBank/DDBJ whole genome shotgun (WGS) entry which is preliminary data.</text>
</comment>
<dbReference type="Proteomes" id="UP001470230">
    <property type="component" value="Unassembled WGS sequence"/>
</dbReference>
<proteinExistence type="predicted"/>
<feature type="signal peptide" evidence="1">
    <location>
        <begin position="1"/>
        <end position="21"/>
    </location>
</feature>
<evidence type="ECO:0000313" key="2">
    <source>
        <dbReference type="EMBL" id="KAK8872138.1"/>
    </source>
</evidence>
<evidence type="ECO:0000313" key="3">
    <source>
        <dbReference type="Proteomes" id="UP001470230"/>
    </source>
</evidence>
<dbReference type="EMBL" id="JAPFFF010000013">
    <property type="protein sequence ID" value="KAK8872138.1"/>
    <property type="molecule type" value="Genomic_DNA"/>
</dbReference>
<dbReference type="InterPro" id="IPR003386">
    <property type="entry name" value="LACT/PDAT_acylTrfase"/>
</dbReference>
<dbReference type="SUPFAM" id="SSF53474">
    <property type="entry name" value="alpha/beta-Hydrolases"/>
    <property type="match status" value="1"/>
</dbReference>
<evidence type="ECO:0008006" key="4">
    <source>
        <dbReference type="Google" id="ProtNLM"/>
    </source>
</evidence>
<dbReference type="Gene3D" id="3.40.50.1820">
    <property type="entry name" value="alpha/beta hydrolase"/>
    <property type="match status" value="1"/>
</dbReference>
<dbReference type="PANTHER" id="PTHR11440">
    <property type="entry name" value="LECITHIN-CHOLESTEROL ACYLTRANSFERASE-RELATED"/>
    <property type="match status" value="1"/>
</dbReference>